<proteinExistence type="predicted"/>
<dbReference type="OrthoDB" id="2289371at2759"/>
<evidence type="ECO:0000259" key="6">
    <source>
        <dbReference type="Pfam" id="PF12632"/>
    </source>
</evidence>
<sequence>MSTWIAFIFPSGAHGIMLLSFFTLVFFAVPLNNTTFAHNDNDNDENLLSFHKILQRRDYAVITTKKYFTKAKQFTAQIIIPLVLHWIEHARACISSSLPDVEETAFEEQFKYLIVTSSLLGELPSPNSSSSTSASSSYAMFRNTTLVRLRQFVSQCEQGDTILLRLIDQIRQLELISQGSTLAPPNHLNRTRTTTSSSILSSSPSPNTTSRLAADMRRGTSHILHSQFRKFADVLSTLEPLSHGGNLSRFRDMYNINNNNTTHLMIFDDRILKAAMDNTDELEHLIHTIHWKRRECVIHLLALDVMTLGHDSERVDYEQNWESVIEVMSELLNDYRRQTPLLHQHLTSSSLYSEEEEERKLLPGTVDQRSQALLHQYTALEKHMRSIQSKLLLCRQDAKACSSSRGAAVYSMERIGERFNAIDQDLSHMIAQWEDAKDAYLIVSDNESSEDLTQILPSPPSSPKKTDSSISSSSSTTASRRAHFRRSMMSGAAVSSFLESKRASRQQRTRVQLSRYSLLSSPSTETL</sequence>
<feature type="region of interest" description="Disordered" evidence="5">
    <location>
        <begin position="451"/>
        <end position="482"/>
    </location>
</feature>
<feature type="compositionally biased region" description="Low complexity" evidence="5">
    <location>
        <begin position="468"/>
        <end position="479"/>
    </location>
</feature>
<dbReference type="GO" id="GO:0017022">
    <property type="term" value="F:myosin binding"/>
    <property type="evidence" value="ECO:0007669"/>
    <property type="project" value="InterPro"/>
</dbReference>
<dbReference type="GO" id="GO:0012505">
    <property type="term" value="C:endomembrane system"/>
    <property type="evidence" value="ECO:0007669"/>
    <property type="project" value="UniProtKB-SubCell"/>
</dbReference>
<comment type="subcellular location">
    <subcellularLocation>
        <location evidence="1">Endomembrane system</location>
    </subcellularLocation>
</comment>
<feature type="compositionally biased region" description="Polar residues" evidence="5">
    <location>
        <begin position="509"/>
        <end position="527"/>
    </location>
</feature>
<gene>
    <name evidence="7" type="ORF">INT45_006419</name>
</gene>
<dbReference type="InterPro" id="IPR026859">
    <property type="entry name" value="Myosin-bd"/>
</dbReference>
<dbReference type="AlphaFoldDB" id="A0A8H7SCY1"/>
<evidence type="ECO:0000256" key="5">
    <source>
        <dbReference type="SAM" id="MobiDB-lite"/>
    </source>
</evidence>
<feature type="region of interest" description="Disordered" evidence="5">
    <location>
        <begin position="495"/>
        <end position="527"/>
    </location>
</feature>
<evidence type="ECO:0000256" key="4">
    <source>
        <dbReference type="ARBA" id="ARBA00023136"/>
    </source>
</evidence>
<dbReference type="EMBL" id="JAEPRB010000011">
    <property type="protein sequence ID" value="KAG2227012.1"/>
    <property type="molecule type" value="Genomic_DNA"/>
</dbReference>
<name>A0A8H7SCY1_9FUNG</name>
<keyword evidence="2" id="KW-0812">Transmembrane</keyword>
<accession>A0A8H7SCY1</accession>
<feature type="region of interest" description="Disordered" evidence="5">
    <location>
        <begin position="184"/>
        <end position="211"/>
    </location>
</feature>
<evidence type="ECO:0000313" key="7">
    <source>
        <dbReference type="EMBL" id="KAG2227012.1"/>
    </source>
</evidence>
<evidence type="ECO:0000313" key="8">
    <source>
        <dbReference type="Proteomes" id="UP000646827"/>
    </source>
</evidence>
<organism evidence="7 8">
    <name type="scientific">Circinella minor</name>
    <dbReference type="NCBI Taxonomy" id="1195481"/>
    <lineage>
        <taxon>Eukaryota</taxon>
        <taxon>Fungi</taxon>
        <taxon>Fungi incertae sedis</taxon>
        <taxon>Mucoromycota</taxon>
        <taxon>Mucoromycotina</taxon>
        <taxon>Mucoromycetes</taxon>
        <taxon>Mucorales</taxon>
        <taxon>Lichtheimiaceae</taxon>
        <taxon>Circinella</taxon>
    </lineage>
</organism>
<feature type="domain" description="Myosin-binding" evidence="6">
    <location>
        <begin position="108"/>
        <end position="390"/>
    </location>
</feature>
<feature type="compositionally biased region" description="Low complexity" evidence="5">
    <location>
        <begin position="191"/>
        <end position="210"/>
    </location>
</feature>
<comment type="caution">
    <text evidence="7">The sequence shown here is derived from an EMBL/GenBank/DDBJ whole genome shotgun (WGS) entry which is preliminary data.</text>
</comment>
<dbReference type="Proteomes" id="UP000646827">
    <property type="component" value="Unassembled WGS sequence"/>
</dbReference>
<protein>
    <recommendedName>
        <fullName evidence="6">Myosin-binding domain-containing protein</fullName>
    </recommendedName>
</protein>
<evidence type="ECO:0000256" key="2">
    <source>
        <dbReference type="ARBA" id="ARBA00022692"/>
    </source>
</evidence>
<keyword evidence="4" id="KW-0472">Membrane</keyword>
<keyword evidence="3" id="KW-1133">Transmembrane helix</keyword>
<keyword evidence="8" id="KW-1185">Reference proteome</keyword>
<evidence type="ECO:0000256" key="1">
    <source>
        <dbReference type="ARBA" id="ARBA00004308"/>
    </source>
</evidence>
<evidence type="ECO:0000256" key="3">
    <source>
        <dbReference type="ARBA" id="ARBA00022989"/>
    </source>
</evidence>
<reference evidence="7 8" key="1">
    <citation type="submission" date="2020-12" db="EMBL/GenBank/DDBJ databases">
        <title>Metabolic potential, ecology and presence of endohyphal bacteria is reflected in genomic diversity of Mucoromycotina.</title>
        <authorList>
            <person name="Muszewska A."/>
            <person name="Okrasinska A."/>
            <person name="Steczkiewicz K."/>
            <person name="Drgas O."/>
            <person name="Orlowska M."/>
            <person name="Perlinska-Lenart U."/>
            <person name="Aleksandrzak-Piekarczyk T."/>
            <person name="Szatraj K."/>
            <person name="Zielenkiewicz U."/>
            <person name="Pilsyk S."/>
            <person name="Malc E."/>
            <person name="Mieczkowski P."/>
            <person name="Kruszewska J.S."/>
            <person name="Biernat P."/>
            <person name="Pawlowska J."/>
        </authorList>
    </citation>
    <scope>NUCLEOTIDE SEQUENCE [LARGE SCALE GENOMIC DNA]</scope>
    <source>
        <strain evidence="7 8">CBS 142.35</strain>
    </source>
</reference>
<dbReference type="Pfam" id="PF12632">
    <property type="entry name" value="Vezatin"/>
    <property type="match status" value="1"/>
</dbReference>